<keyword evidence="2" id="KW-0732">Signal</keyword>
<proteinExistence type="predicted"/>
<dbReference type="EMBL" id="BAABRL010000003">
    <property type="protein sequence ID" value="GAA5495241.1"/>
    <property type="molecule type" value="Genomic_DNA"/>
</dbReference>
<comment type="caution">
    <text evidence="3">The sequence shown here is derived from an EMBL/GenBank/DDBJ whole genome shotgun (WGS) entry which is preliminary data.</text>
</comment>
<feature type="transmembrane region" description="Helical" evidence="1">
    <location>
        <begin position="222"/>
        <end position="243"/>
    </location>
</feature>
<evidence type="ECO:0000256" key="1">
    <source>
        <dbReference type="SAM" id="Phobius"/>
    </source>
</evidence>
<feature type="chain" id="PRO_5047241632" description="DUF3153 domain-containing protein" evidence="2">
    <location>
        <begin position="27"/>
        <end position="264"/>
    </location>
</feature>
<evidence type="ECO:0008006" key="5">
    <source>
        <dbReference type="Google" id="ProtNLM"/>
    </source>
</evidence>
<keyword evidence="1" id="KW-0472">Membrane</keyword>
<keyword evidence="1" id="KW-1133">Transmembrane helix</keyword>
<protein>
    <recommendedName>
        <fullName evidence="5">DUF3153 domain-containing protein</fullName>
    </recommendedName>
</protein>
<evidence type="ECO:0000313" key="3">
    <source>
        <dbReference type="EMBL" id="GAA5495241.1"/>
    </source>
</evidence>
<gene>
    <name evidence="3" type="ORF">Rhal01_01416</name>
</gene>
<sequence length="264" mass="29552">MRLSLLRLVYAIALCTLCCLSSSCLDGQEEITVLEDGSGSAQISYNIPTRALNEDDATSLEVYLNKIADKHDSLKLTHFSKSASGFGMQRIEARLEFTSIIEVAEIYENELCGPEAPKLNPEMQALLDKACALMGKFEVSVRGLDIDIKREVNLKPLFEGKIKNPDILGESEFRYILHLPKAVSDSNATLISEDKKSLQWSIKLKNYVNQPIIMQSSIPLPWWIPASLVAILFIILLGFIWLIRRIRQKKDTTAADLPCPDSPQ</sequence>
<feature type="signal peptide" evidence="2">
    <location>
        <begin position="1"/>
        <end position="26"/>
    </location>
</feature>
<evidence type="ECO:0000256" key="2">
    <source>
        <dbReference type="SAM" id="SignalP"/>
    </source>
</evidence>
<name>A0ABP9UXQ4_9BACT</name>
<accession>A0ABP9UXQ4</accession>
<organism evidence="3 4">
    <name type="scientific">Rubritalea halochordaticola</name>
    <dbReference type="NCBI Taxonomy" id="714537"/>
    <lineage>
        <taxon>Bacteria</taxon>
        <taxon>Pseudomonadati</taxon>
        <taxon>Verrucomicrobiota</taxon>
        <taxon>Verrucomicrobiia</taxon>
        <taxon>Verrucomicrobiales</taxon>
        <taxon>Rubritaleaceae</taxon>
        <taxon>Rubritalea</taxon>
    </lineage>
</organism>
<reference evidence="3 4" key="1">
    <citation type="submission" date="2024-02" db="EMBL/GenBank/DDBJ databases">
        <title>Rubritalea halochordaticola NBRC 107102.</title>
        <authorList>
            <person name="Ichikawa N."/>
            <person name="Katano-Makiyama Y."/>
            <person name="Hidaka K."/>
        </authorList>
    </citation>
    <scope>NUCLEOTIDE SEQUENCE [LARGE SCALE GENOMIC DNA]</scope>
    <source>
        <strain evidence="3 4">NBRC 107102</strain>
    </source>
</reference>
<dbReference type="Proteomes" id="UP001424741">
    <property type="component" value="Unassembled WGS sequence"/>
</dbReference>
<evidence type="ECO:0000313" key="4">
    <source>
        <dbReference type="Proteomes" id="UP001424741"/>
    </source>
</evidence>
<dbReference type="RefSeq" id="WP_346188075.1">
    <property type="nucleotide sequence ID" value="NZ_BAABRL010000003.1"/>
</dbReference>
<dbReference type="PROSITE" id="PS51257">
    <property type="entry name" value="PROKAR_LIPOPROTEIN"/>
    <property type="match status" value="1"/>
</dbReference>
<keyword evidence="1" id="KW-0812">Transmembrane</keyword>
<keyword evidence="4" id="KW-1185">Reference proteome</keyword>